<dbReference type="PIRSF" id="PIRSF033091">
    <property type="entry name" value="Pesterase_YhaO"/>
    <property type="match status" value="1"/>
</dbReference>
<protein>
    <submittedName>
        <fullName evidence="3">DNA repair exonuclease</fullName>
    </submittedName>
</protein>
<reference evidence="3 4" key="1">
    <citation type="submission" date="2018-06" db="EMBL/GenBank/DDBJ databases">
        <title>Complete genome of Desulfovibrio indonesiensis P37SLT.</title>
        <authorList>
            <person name="Crispim J.S."/>
            <person name="Vidigal P.M.P."/>
            <person name="Silva L.C.F."/>
            <person name="Laguardia C.N."/>
            <person name="Araujo L.C."/>
            <person name="Dias R.S."/>
            <person name="Sousa M.P."/>
            <person name="Paula S.O."/>
            <person name="Silva C."/>
        </authorList>
    </citation>
    <scope>NUCLEOTIDE SEQUENCE [LARGE SCALE GENOMIC DNA]</scope>
    <source>
        <strain evidence="3 4">P37SLT</strain>
    </source>
</reference>
<keyword evidence="3" id="KW-0269">Exonuclease</keyword>
<feature type="domain" description="Calcineurin-like phosphoesterase" evidence="2">
    <location>
        <begin position="48"/>
        <end position="242"/>
    </location>
</feature>
<dbReference type="PANTHER" id="PTHR30337">
    <property type="entry name" value="COMPONENT OF ATP-DEPENDENT DSDNA EXONUCLEASE"/>
    <property type="match status" value="1"/>
</dbReference>
<keyword evidence="3" id="KW-0540">Nuclease</keyword>
<dbReference type="InterPro" id="IPR014576">
    <property type="entry name" value="Pesterase_YhaO"/>
</dbReference>
<gene>
    <name evidence="3" type="ORF">DPQ33_07345</name>
</gene>
<dbReference type="CDD" id="cd00840">
    <property type="entry name" value="MPP_Mre11_N"/>
    <property type="match status" value="1"/>
</dbReference>
<comment type="caution">
    <text evidence="3">The sequence shown here is derived from an EMBL/GenBank/DDBJ whole genome shotgun (WGS) entry which is preliminary data.</text>
</comment>
<dbReference type="SUPFAM" id="SSF56300">
    <property type="entry name" value="Metallo-dependent phosphatases"/>
    <property type="match status" value="1"/>
</dbReference>
<dbReference type="Pfam" id="PF00149">
    <property type="entry name" value="Metallophos"/>
    <property type="match status" value="1"/>
</dbReference>
<dbReference type="OrthoDB" id="9773856at2"/>
<dbReference type="EMBL" id="QMIE01000005">
    <property type="protein sequence ID" value="TVM17917.1"/>
    <property type="molecule type" value="Genomic_DNA"/>
</dbReference>
<dbReference type="InterPro" id="IPR041796">
    <property type="entry name" value="Mre11_N"/>
</dbReference>
<name>A0A7M3MGD4_9BACT</name>
<keyword evidence="1" id="KW-0378">Hydrolase</keyword>
<evidence type="ECO:0000259" key="2">
    <source>
        <dbReference type="Pfam" id="PF00149"/>
    </source>
</evidence>
<dbReference type="PANTHER" id="PTHR30337:SF7">
    <property type="entry name" value="PHOSPHOESTERASE"/>
    <property type="match status" value="1"/>
</dbReference>
<evidence type="ECO:0000313" key="3">
    <source>
        <dbReference type="EMBL" id="TVM17917.1"/>
    </source>
</evidence>
<dbReference type="AlphaFoldDB" id="A0A7M3MGD4"/>
<evidence type="ECO:0000313" key="4">
    <source>
        <dbReference type="Proteomes" id="UP000448292"/>
    </source>
</evidence>
<organism evidence="3 4">
    <name type="scientific">Oceanidesulfovibrio indonesiensis</name>
    <dbReference type="NCBI Taxonomy" id="54767"/>
    <lineage>
        <taxon>Bacteria</taxon>
        <taxon>Pseudomonadati</taxon>
        <taxon>Thermodesulfobacteriota</taxon>
        <taxon>Desulfovibrionia</taxon>
        <taxon>Desulfovibrionales</taxon>
        <taxon>Desulfovibrionaceae</taxon>
        <taxon>Oceanidesulfovibrio</taxon>
    </lineage>
</organism>
<evidence type="ECO:0000256" key="1">
    <source>
        <dbReference type="ARBA" id="ARBA00022801"/>
    </source>
</evidence>
<dbReference type="Gene3D" id="3.60.21.10">
    <property type="match status" value="1"/>
</dbReference>
<accession>A0A7M3MGD4</accession>
<dbReference type="InterPro" id="IPR050535">
    <property type="entry name" value="DNA_Repair-Maintenance_Comp"/>
</dbReference>
<dbReference type="Proteomes" id="UP000448292">
    <property type="component" value="Unassembled WGS sequence"/>
</dbReference>
<dbReference type="InterPro" id="IPR029052">
    <property type="entry name" value="Metallo-depent_PP-like"/>
</dbReference>
<dbReference type="GO" id="GO:0004527">
    <property type="term" value="F:exonuclease activity"/>
    <property type="evidence" value="ECO:0007669"/>
    <property type="project" value="UniProtKB-KW"/>
</dbReference>
<dbReference type="InterPro" id="IPR004843">
    <property type="entry name" value="Calcineurin-like_PHP"/>
</dbReference>
<sequence>MVDVAPSERMAAGGDKTFHAILDIALRRIYKYKSLTGLTHNLQGTRMIRFVHAADIHLDSPLVGLANYEGAPVERLRGATRQALGRLVDFVIAQRVPLLLIAGDVYDGDWQDFNTGLHFNRQMIRLAEHGVQVVMIHGNHDADNVMTRRLPTPENVHVLDHKAPETLVLDELGVAVHGQSFATRAVTQNLAAGYPPGRPDLFNIGLLHTALGTAGYDPYAPCSMDDLLAKRYEYWALGHVHEHAVLHKDPHIVFAGCVQGRHVREPGAKGCVLVEAEGRHVKVTFHPLDVVRWDVVHADVSGAAEPEEAVQLWRESFEVAMERAQGVSLACRAVLTGRCRAHSVLQKDAGSTAALVQNAAAEASRGSAWIEKILVQTGPEIDFQELARSDTPQGDLLRFVDQCAEDPEAFAQLEADVTALAGRIARTGAMVPDFDDPDERRRIMHEARDLILPRLAEGEEG</sequence>
<keyword evidence="4" id="KW-1185">Reference proteome</keyword>
<proteinExistence type="predicted"/>